<reference evidence="2" key="1">
    <citation type="submission" date="2017-09" db="EMBL/GenBank/DDBJ databases">
        <title>Polyketide synthases of a Diaporthe helianthi virulent isolate.</title>
        <authorList>
            <person name="Baroncelli R."/>
        </authorList>
    </citation>
    <scope>NUCLEOTIDE SEQUENCE [LARGE SCALE GENOMIC DNA]</scope>
    <source>
        <strain evidence="2">7/96</strain>
    </source>
</reference>
<feature type="compositionally biased region" description="Basic and acidic residues" evidence="1">
    <location>
        <begin position="504"/>
        <end position="527"/>
    </location>
</feature>
<sequence length="1046" mass="116622">MPPWGPPGRTVAMIDLTLDDVVEMIDITSVDQSRPSDHASHAQRPEGKVEDESSTLVGSNTTDSGESSPNTQRTDDTAQTESNPTDPGDLSPRNPQVEDNDSSDDDLATIFARNRKRKYVPLDAPNTENKPSGTRLAPAALVPVFGSKSLKPAFDELWLNRNRRVDDGGAAKPQHDGRSKAQQNKRVKIQQGGQLTNKADSLLLNVNMEEICGPEKQSRVDKGNSSVSAPRRAVSEAPEIAHRKKETGLSGVVNSSQPREAVESQRPTKRQKHRRQDDTISSLNPGAAGLEDTGSQVAPANRLQARRSETRSIARYSTTGKHGATNIHVGSSGHRSGDARMHRGNRATHENRRPRNILERAWKQAQKSQRTSSDRYQGGKADKLTSQNGPGHLSRSGFRRATMESQRPSKGKYDRRAATGQDSSHREAYQESHGSNSGTRVQPSFETEVALTETARQDEEFRGDQHISEVFAQQAQQVRRNCAPRESGKFHSTTSVAQLASRIDGPKHKSSLDARKKSMEEAKKFFENHPSNTAPQRKVKTTNFMPPDLSKPSFAFRSRMVDSSNRRRLGRKLPNAAQLAEKRDKDRQRQIIARRQQLEGQANLLFPNESEEHKENWIKDGIAKLRQKFTKNDQKREAQKSQDFLTVDYLEDTGAAGSDGIDRPPAVTSKGKGRGIPVAEALEPGDTINLYTVCLSDPVEKGKEPTEKDFKRLGDQFLRKEEANKHAEAMLRDEQYDDSHLVSVNFCVGPQDGLFWGSKELADGKQVTCYVQKERQMASLLDLSDVFVRKELKETYCSRFDVWYAHTIPKVFSSKEKATTDQRGENARAKSKSKTPNSEREPQSSEKEQADDDGDRLFSATPTPEPEVDESEKPDAEEVEDGDESDSNSVASDETVAPSEPGGNLGSLSWNDVECVPKHVGAFTTMELANEEAYKVAAELWKPRGRRLYAWHYYWDKVLPSIKGVWAKELDVEAAELVFDEFPEEVEELVDNRPWLFIHSRVFVTASILEGPREIGNYYTIDNQEDGGENGEGEGEGEGEEDEEDD</sequence>
<evidence type="ECO:0000313" key="2">
    <source>
        <dbReference type="EMBL" id="POS77277.1"/>
    </source>
</evidence>
<dbReference type="Proteomes" id="UP000094444">
    <property type="component" value="Unassembled WGS sequence"/>
</dbReference>
<accession>A0A2P5I445</accession>
<feature type="region of interest" description="Disordered" evidence="1">
    <location>
        <begin position="27"/>
        <end position="136"/>
    </location>
</feature>
<proteinExistence type="predicted"/>
<feature type="compositionally biased region" description="Basic and acidic residues" evidence="1">
    <location>
        <begin position="411"/>
        <end position="430"/>
    </location>
</feature>
<organism evidence="2 3">
    <name type="scientific">Diaporthe helianthi</name>
    <dbReference type="NCBI Taxonomy" id="158607"/>
    <lineage>
        <taxon>Eukaryota</taxon>
        <taxon>Fungi</taxon>
        <taxon>Dikarya</taxon>
        <taxon>Ascomycota</taxon>
        <taxon>Pezizomycotina</taxon>
        <taxon>Sordariomycetes</taxon>
        <taxon>Sordariomycetidae</taxon>
        <taxon>Diaporthales</taxon>
        <taxon>Diaporthaceae</taxon>
        <taxon>Diaporthe</taxon>
    </lineage>
</organism>
<feature type="compositionally biased region" description="Acidic residues" evidence="1">
    <location>
        <begin position="877"/>
        <end position="886"/>
    </location>
</feature>
<name>A0A2P5I445_DIAHE</name>
<feature type="compositionally biased region" description="Basic and acidic residues" evidence="1">
    <location>
        <begin position="837"/>
        <end position="848"/>
    </location>
</feature>
<comment type="caution">
    <text evidence="2">The sequence shown here is derived from an EMBL/GenBank/DDBJ whole genome shotgun (WGS) entry which is preliminary data.</text>
</comment>
<feature type="region of interest" description="Disordered" evidence="1">
    <location>
        <begin position="478"/>
        <end position="546"/>
    </location>
</feature>
<feature type="region of interest" description="Disordered" evidence="1">
    <location>
        <begin position="561"/>
        <end position="588"/>
    </location>
</feature>
<feature type="compositionally biased region" description="Basic and acidic residues" evidence="1">
    <location>
        <begin position="814"/>
        <end position="828"/>
    </location>
</feature>
<evidence type="ECO:0000256" key="1">
    <source>
        <dbReference type="SAM" id="MobiDB-lite"/>
    </source>
</evidence>
<dbReference type="OrthoDB" id="5238220at2759"/>
<feature type="compositionally biased region" description="Acidic residues" evidence="1">
    <location>
        <begin position="1023"/>
        <end position="1046"/>
    </location>
</feature>
<feature type="region of interest" description="Disordered" evidence="1">
    <location>
        <begin position="814"/>
        <end position="910"/>
    </location>
</feature>
<feature type="region of interest" description="Disordered" evidence="1">
    <location>
        <begin position="1019"/>
        <end position="1046"/>
    </location>
</feature>
<feature type="compositionally biased region" description="Basic and acidic residues" evidence="1">
    <location>
        <begin position="335"/>
        <end position="362"/>
    </location>
</feature>
<gene>
    <name evidence="2" type="ORF">DHEL01_v204328</name>
</gene>
<dbReference type="InParanoid" id="A0A2P5I445"/>
<dbReference type="EMBL" id="MAVT02000284">
    <property type="protein sequence ID" value="POS77277.1"/>
    <property type="molecule type" value="Genomic_DNA"/>
</dbReference>
<feature type="region of interest" description="Disordered" evidence="1">
    <location>
        <begin position="214"/>
        <end position="444"/>
    </location>
</feature>
<feature type="compositionally biased region" description="Polar residues" evidence="1">
    <location>
        <begin position="432"/>
        <end position="444"/>
    </location>
</feature>
<feature type="compositionally biased region" description="Polar residues" evidence="1">
    <location>
        <begin position="54"/>
        <end position="85"/>
    </location>
</feature>
<feature type="compositionally biased region" description="Acidic residues" evidence="1">
    <location>
        <begin position="98"/>
        <end position="107"/>
    </location>
</feature>
<feature type="compositionally biased region" description="Basic and acidic residues" evidence="1">
    <location>
        <begin position="165"/>
        <end position="179"/>
    </location>
</feature>
<dbReference type="AlphaFoldDB" id="A0A2P5I445"/>
<keyword evidence="3" id="KW-1185">Reference proteome</keyword>
<feature type="compositionally biased region" description="Polar residues" evidence="1">
    <location>
        <begin position="365"/>
        <end position="375"/>
    </location>
</feature>
<feature type="region of interest" description="Disordered" evidence="1">
    <location>
        <begin position="165"/>
        <end position="194"/>
    </location>
</feature>
<feature type="compositionally biased region" description="Basic and acidic residues" evidence="1">
    <location>
        <begin position="34"/>
        <end position="51"/>
    </location>
</feature>
<protein>
    <submittedName>
        <fullName evidence="2">Uncharacterized protein</fullName>
    </submittedName>
</protein>
<evidence type="ECO:0000313" key="3">
    <source>
        <dbReference type="Proteomes" id="UP000094444"/>
    </source>
</evidence>